<gene>
    <name evidence="1" type="ORF">ACFOWE_17995</name>
</gene>
<organism evidence="1 2">
    <name type="scientific">Planomonospora corallina</name>
    <dbReference type="NCBI Taxonomy" id="1806052"/>
    <lineage>
        <taxon>Bacteria</taxon>
        <taxon>Bacillati</taxon>
        <taxon>Actinomycetota</taxon>
        <taxon>Actinomycetes</taxon>
        <taxon>Streptosporangiales</taxon>
        <taxon>Streptosporangiaceae</taxon>
        <taxon>Planomonospora</taxon>
    </lineage>
</organism>
<proteinExistence type="predicted"/>
<dbReference type="EMBL" id="JBHSBM010000018">
    <property type="protein sequence ID" value="MFC4060200.1"/>
    <property type="molecule type" value="Genomic_DNA"/>
</dbReference>
<keyword evidence="2" id="KW-1185">Reference proteome</keyword>
<dbReference type="RefSeq" id="WP_377289374.1">
    <property type="nucleotide sequence ID" value="NZ_JBHSBM010000018.1"/>
</dbReference>
<sequence>MTAPAGAGARPPRSSRKRHTIMHSDLLAYCRALRARIHANGNRPDLAFQLTAENTTRLDRLAAGLLPDDEMVMLGIAANIPQVRDLAMAAITPKAARDQARLWTSVGEFLHPAFVTPAAFLAGYACAVSGDLWDGLVAAELALACDAHFELAHLLDRFLREGRPVPPAEFLTAGMSGRRPAADWLAPLASRLDPALRADARLN</sequence>
<reference evidence="2" key="1">
    <citation type="journal article" date="2019" name="Int. J. Syst. Evol. Microbiol.">
        <title>The Global Catalogue of Microorganisms (GCM) 10K type strain sequencing project: providing services to taxonomists for standard genome sequencing and annotation.</title>
        <authorList>
            <consortium name="The Broad Institute Genomics Platform"/>
            <consortium name="The Broad Institute Genome Sequencing Center for Infectious Disease"/>
            <person name="Wu L."/>
            <person name="Ma J."/>
        </authorList>
    </citation>
    <scope>NUCLEOTIDE SEQUENCE [LARGE SCALE GENOMIC DNA]</scope>
    <source>
        <strain evidence="2">TBRC 4489</strain>
    </source>
</reference>
<accession>A0ABV8I8I9</accession>
<comment type="caution">
    <text evidence="1">The sequence shown here is derived from an EMBL/GenBank/DDBJ whole genome shotgun (WGS) entry which is preliminary data.</text>
</comment>
<evidence type="ECO:0000313" key="1">
    <source>
        <dbReference type="EMBL" id="MFC4060200.1"/>
    </source>
</evidence>
<evidence type="ECO:0000313" key="2">
    <source>
        <dbReference type="Proteomes" id="UP001595850"/>
    </source>
</evidence>
<dbReference type="Pfam" id="PF13830">
    <property type="entry name" value="DUF4192"/>
    <property type="match status" value="1"/>
</dbReference>
<dbReference type="InterPro" id="IPR025447">
    <property type="entry name" value="DUF4192"/>
</dbReference>
<protein>
    <submittedName>
        <fullName evidence="1">DUF4192 family protein</fullName>
    </submittedName>
</protein>
<name>A0ABV8I8I9_9ACTN</name>
<dbReference type="Proteomes" id="UP001595850">
    <property type="component" value="Unassembled WGS sequence"/>
</dbReference>